<dbReference type="EMBL" id="JMIB01000016">
    <property type="protein sequence ID" value="KDM91989.1"/>
    <property type="molecule type" value="Genomic_DNA"/>
</dbReference>
<organism evidence="1 2">
    <name type="scientific">Photobacterium galatheae</name>
    <dbReference type="NCBI Taxonomy" id="1654360"/>
    <lineage>
        <taxon>Bacteria</taxon>
        <taxon>Pseudomonadati</taxon>
        <taxon>Pseudomonadota</taxon>
        <taxon>Gammaproteobacteria</taxon>
        <taxon>Vibrionales</taxon>
        <taxon>Vibrionaceae</taxon>
        <taxon>Photobacterium</taxon>
    </lineage>
</organism>
<dbReference type="Proteomes" id="UP000027192">
    <property type="component" value="Unassembled WGS sequence"/>
</dbReference>
<keyword evidence="2" id="KW-1185">Reference proteome</keyword>
<protein>
    <submittedName>
        <fullName evidence="1">C factor cell-cell signaling protein</fullName>
    </submittedName>
</protein>
<evidence type="ECO:0000313" key="2">
    <source>
        <dbReference type="Proteomes" id="UP000027192"/>
    </source>
</evidence>
<sequence>MQVVIEFTESGVYKDRCWESSFKASKGQLHRVSPQYAAQLIKHSKAIFRAIPDTHTE</sequence>
<accession>A0A066RNP8</accession>
<gene>
    <name evidence="1" type="ORF">EA58_08715</name>
</gene>
<reference evidence="1 2" key="1">
    <citation type="submission" date="2014-04" db="EMBL/GenBank/DDBJ databases">
        <title>Draft genome sequence of Photobacterium halotolerans S2753: a solonamide, ngercheumicin and holomycin producer.</title>
        <authorList>
            <person name="Machado H.R."/>
            <person name="Gram L."/>
        </authorList>
    </citation>
    <scope>NUCLEOTIDE SEQUENCE [LARGE SCALE GENOMIC DNA]</scope>
    <source>
        <strain evidence="1 2">S2753</strain>
    </source>
</reference>
<proteinExistence type="predicted"/>
<comment type="caution">
    <text evidence="1">The sequence shown here is derived from an EMBL/GenBank/DDBJ whole genome shotgun (WGS) entry which is preliminary data.</text>
</comment>
<evidence type="ECO:0000313" key="1">
    <source>
        <dbReference type="EMBL" id="KDM91989.1"/>
    </source>
</evidence>
<name>A0A066RNP8_9GAMM</name>
<dbReference type="AlphaFoldDB" id="A0A066RNP8"/>